<evidence type="ECO:0000259" key="1">
    <source>
        <dbReference type="PROSITE" id="PS51186"/>
    </source>
</evidence>
<dbReference type="AlphaFoldDB" id="A0A3N5BIE8"/>
<evidence type="ECO:0000313" key="2">
    <source>
        <dbReference type="EMBL" id="RPF56529.1"/>
    </source>
</evidence>
<protein>
    <submittedName>
        <fullName evidence="2">Ribosomal protein S18 acetylase RimI-like enzyme</fullName>
    </submittedName>
</protein>
<dbReference type="PROSITE" id="PS51186">
    <property type="entry name" value="GNAT"/>
    <property type="match status" value="1"/>
</dbReference>
<feature type="domain" description="N-acetyltransferase" evidence="1">
    <location>
        <begin position="115"/>
        <end position="249"/>
    </location>
</feature>
<dbReference type="Pfam" id="PF00583">
    <property type="entry name" value="Acetyltransf_1"/>
    <property type="match status" value="1"/>
</dbReference>
<keyword evidence="2" id="KW-0689">Ribosomal protein</keyword>
<name>A0A3N5BIE8_9BACL</name>
<dbReference type="Pfam" id="PF18467">
    <property type="entry name" value="DUF5613"/>
    <property type="match status" value="1"/>
</dbReference>
<dbReference type="InterPro" id="IPR000182">
    <property type="entry name" value="GNAT_dom"/>
</dbReference>
<keyword evidence="2" id="KW-0687">Ribonucleoprotein</keyword>
<dbReference type="Proteomes" id="UP000277108">
    <property type="component" value="Unassembled WGS sequence"/>
</dbReference>
<dbReference type="InterPro" id="IPR016181">
    <property type="entry name" value="Acyl_CoA_acyltransferase"/>
</dbReference>
<organism evidence="2 3">
    <name type="scientific">Abyssicoccus albus</name>
    <dbReference type="NCBI Taxonomy" id="1817405"/>
    <lineage>
        <taxon>Bacteria</taxon>
        <taxon>Bacillati</taxon>
        <taxon>Bacillota</taxon>
        <taxon>Bacilli</taxon>
        <taxon>Bacillales</taxon>
        <taxon>Abyssicoccaceae</taxon>
    </lineage>
</organism>
<dbReference type="RefSeq" id="WP_123807896.1">
    <property type="nucleotide sequence ID" value="NZ_RKRK01000003.1"/>
</dbReference>
<dbReference type="GO" id="GO:0016747">
    <property type="term" value="F:acyltransferase activity, transferring groups other than amino-acyl groups"/>
    <property type="evidence" value="ECO:0007669"/>
    <property type="project" value="InterPro"/>
</dbReference>
<dbReference type="EMBL" id="RKRK01000003">
    <property type="protein sequence ID" value="RPF56529.1"/>
    <property type="molecule type" value="Genomic_DNA"/>
</dbReference>
<dbReference type="InterPro" id="IPR040549">
    <property type="entry name" value="DUF5613"/>
</dbReference>
<dbReference type="OrthoDB" id="2213517at2"/>
<dbReference type="CDD" id="cd04301">
    <property type="entry name" value="NAT_SF"/>
    <property type="match status" value="1"/>
</dbReference>
<dbReference type="GO" id="GO:0005840">
    <property type="term" value="C:ribosome"/>
    <property type="evidence" value="ECO:0007669"/>
    <property type="project" value="UniProtKB-KW"/>
</dbReference>
<accession>A0A3N5BIE8</accession>
<dbReference type="SUPFAM" id="SSF55729">
    <property type="entry name" value="Acyl-CoA N-acyltransferases (Nat)"/>
    <property type="match status" value="1"/>
</dbReference>
<keyword evidence="3" id="KW-1185">Reference proteome</keyword>
<sequence length="249" mass="29346">MITFEKIDNDAKVYSENARYIHYHTPDQLIKYYANYYDYKVMPTIDEFKEDVTTQQQFHERHGQEHLLFIFPENEQLDEVLIEYGKSIGCQLEHMELYRLKSPRQLRQNEKVQCEIVKEEGKAFDDFLAVCSIAEREFGDEFVELKKKTHLRDLYDERIIQIVGYLEGKAVGKIEAIVGEGTIEIDDFYVLDSARRQGVGSKLQEAVYEQRGGREVILIADGNDTAREMYVKQGYEKVSERWEMLRSEK</sequence>
<reference evidence="2 3" key="1">
    <citation type="submission" date="2018-11" db="EMBL/GenBank/DDBJ databases">
        <title>Genomic Encyclopedia of Type Strains, Phase IV (KMG-IV): sequencing the most valuable type-strain genomes for metagenomic binning, comparative biology and taxonomic classification.</title>
        <authorList>
            <person name="Goeker M."/>
        </authorList>
    </citation>
    <scope>NUCLEOTIDE SEQUENCE [LARGE SCALE GENOMIC DNA]</scope>
    <source>
        <strain evidence="2 3">DSM 29158</strain>
    </source>
</reference>
<evidence type="ECO:0000313" key="3">
    <source>
        <dbReference type="Proteomes" id="UP000277108"/>
    </source>
</evidence>
<gene>
    <name evidence="2" type="ORF">EDD62_1168</name>
</gene>
<dbReference type="Gene3D" id="3.40.630.30">
    <property type="match status" value="1"/>
</dbReference>
<proteinExistence type="predicted"/>
<comment type="caution">
    <text evidence="2">The sequence shown here is derived from an EMBL/GenBank/DDBJ whole genome shotgun (WGS) entry which is preliminary data.</text>
</comment>